<evidence type="ECO:0000313" key="2">
    <source>
        <dbReference type="EMBL" id="MBS4211234.1"/>
    </source>
</evidence>
<comment type="caution">
    <text evidence="2">The sequence shown here is derived from an EMBL/GenBank/DDBJ whole genome shotgun (WGS) entry which is preliminary data.</text>
</comment>
<proteinExistence type="predicted"/>
<accession>A0A942U457</accession>
<dbReference type="InterPro" id="IPR018745">
    <property type="entry name" value="MpsC"/>
</dbReference>
<reference evidence="2" key="1">
    <citation type="submission" date="2021-05" db="EMBL/GenBank/DDBJ databases">
        <title>Novel Bacillus species.</title>
        <authorList>
            <person name="Liu G."/>
        </authorList>
    </citation>
    <scope>NUCLEOTIDE SEQUENCE</scope>
    <source>
        <strain evidence="2">FJAT-49825</strain>
    </source>
</reference>
<dbReference type="EMBL" id="JAGYPF010000001">
    <property type="protein sequence ID" value="MBS4211234.1"/>
    <property type="molecule type" value="Genomic_DNA"/>
</dbReference>
<dbReference type="AlphaFoldDB" id="A0A942U457"/>
<feature type="domain" description="Na+-translocating membrane potential-generating system MpsC" evidence="1">
    <location>
        <begin position="3"/>
        <end position="108"/>
    </location>
</feature>
<dbReference type="Pfam" id="PF10057">
    <property type="entry name" value="MpsC"/>
    <property type="match status" value="2"/>
</dbReference>
<evidence type="ECO:0000313" key="3">
    <source>
        <dbReference type="Proteomes" id="UP000679749"/>
    </source>
</evidence>
<sequence length="229" mass="26436">MESKQLQMELSSYIGRALREAFGKGPESVYVSINQSFITVYLRNFISPTENVLLEQKQKQLVQSTRDILMETLIPEFKAYMKILTGLDIKEFYYDWGLHNKSGMFVCIGSDATKDENNAEYNGRNSIHEEFRVISIQAEKEPEKIDSYFINNRTLVVIRKGILVPIEKELIRLGHSEILKLSKRNLEKRLLHNKGNFEGILQTKVADIFVDWDFQLDKSAIVLILSPTS</sequence>
<organism evidence="2 3">
    <name type="scientific">Neobacillus rhizophilus</name>
    <dbReference type="NCBI Taxonomy" id="2833579"/>
    <lineage>
        <taxon>Bacteria</taxon>
        <taxon>Bacillati</taxon>
        <taxon>Bacillota</taxon>
        <taxon>Bacilli</taxon>
        <taxon>Bacillales</taxon>
        <taxon>Bacillaceae</taxon>
        <taxon>Neobacillus</taxon>
    </lineage>
</organism>
<protein>
    <submittedName>
        <fullName evidence="2">DUF2294 family protein</fullName>
    </submittedName>
</protein>
<gene>
    <name evidence="2" type="ORF">KHA99_02050</name>
</gene>
<feature type="domain" description="Na+-translocating membrane potential-generating system MpsC" evidence="1">
    <location>
        <begin position="137"/>
        <end position="226"/>
    </location>
</feature>
<dbReference type="Proteomes" id="UP000679749">
    <property type="component" value="Unassembled WGS sequence"/>
</dbReference>
<keyword evidence="3" id="KW-1185">Reference proteome</keyword>
<evidence type="ECO:0000259" key="1">
    <source>
        <dbReference type="Pfam" id="PF10057"/>
    </source>
</evidence>
<name>A0A942U457_9BACI</name>
<dbReference type="RefSeq" id="WP_213115768.1">
    <property type="nucleotide sequence ID" value="NZ_JAGYPF010000001.1"/>
</dbReference>